<proteinExistence type="predicted"/>
<reference evidence="2" key="1">
    <citation type="journal article" date="2011" name="Environ. Microbiol.">
        <title>Genomic insights into the metabolic potential of the polycyclic aromatic hydrocarbon degrading sulfate-reducing Deltaproteobacterium N47.</title>
        <authorList>
            <person name="Bergmann F."/>
            <person name="Selesi D."/>
            <person name="Weinmaier T."/>
            <person name="Tischler P."/>
            <person name="Rattei T."/>
            <person name="Meckenstock R.U."/>
        </authorList>
    </citation>
    <scope>NUCLEOTIDE SEQUENCE</scope>
</reference>
<feature type="compositionally biased region" description="Acidic residues" evidence="1">
    <location>
        <begin position="79"/>
        <end position="88"/>
    </location>
</feature>
<feature type="region of interest" description="Disordered" evidence="1">
    <location>
        <begin position="40"/>
        <end position="101"/>
    </location>
</feature>
<dbReference type="EMBL" id="FR695874">
    <property type="protein sequence ID" value="CBX30140.1"/>
    <property type="molecule type" value="Genomic_DNA"/>
</dbReference>
<name>E1YHM1_9BACT</name>
<gene>
    <name evidence="2" type="ORF">N47_D29490</name>
</gene>
<evidence type="ECO:0000313" key="2">
    <source>
        <dbReference type="EMBL" id="CBX30140.1"/>
    </source>
</evidence>
<protein>
    <submittedName>
        <fullName evidence="2">Uncharacterized protein</fullName>
    </submittedName>
</protein>
<accession>E1YHM1</accession>
<feature type="compositionally biased region" description="Basic and acidic residues" evidence="1">
    <location>
        <begin position="64"/>
        <end position="78"/>
    </location>
</feature>
<evidence type="ECO:0000256" key="1">
    <source>
        <dbReference type="SAM" id="MobiDB-lite"/>
    </source>
</evidence>
<organism evidence="2">
    <name type="scientific">uncultured Desulfobacterium sp</name>
    <dbReference type="NCBI Taxonomy" id="201089"/>
    <lineage>
        <taxon>Bacteria</taxon>
        <taxon>Pseudomonadati</taxon>
        <taxon>Thermodesulfobacteriota</taxon>
        <taxon>Desulfobacteria</taxon>
        <taxon>Desulfobacterales</taxon>
        <taxon>Desulfobacteriaceae</taxon>
        <taxon>Desulfobacterium</taxon>
        <taxon>environmental samples</taxon>
    </lineage>
</organism>
<dbReference type="AlphaFoldDB" id="E1YHM1"/>
<feature type="compositionally biased region" description="Basic and acidic residues" evidence="1">
    <location>
        <begin position="40"/>
        <end position="51"/>
    </location>
</feature>
<sequence>MSSSSNINIVLSQSTAIKEIHNVTKQSLELNQQYVTQHAEIRKKEDKEKVVESNAGSHVEIGNENERSKMARQNREQTDSSEDTDENESMPSGDHIIDITV</sequence>